<feature type="transmembrane region" description="Helical" evidence="5">
    <location>
        <begin position="174"/>
        <end position="195"/>
    </location>
</feature>
<dbReference type="Proteomes" id="UP000503840">
    <property type="component" value="Unassembled WGS sequence"/>
</dbReference>
<feature type="transmembrane region" description="Helical" evidence="5">
    <location>
        <begin position="129"/>
        <end position="145"/>
    </location>
</feature>
<dbReference type="PANTHER" id="PTHR10846">
    <property type="entry name" value="SODIUM/POTASSIUM/CALCIUM EXCHANGER"/>
    <property type="match status" value="1"/>
</dbReference>
<evidence type="ECO:0000313" key="8">
    <source>
        <dbReference type="Proteomes" id="UP000503840"/>
    </source>
</evidence>
<dbReference type="RefSeq" id="WP_174405139.1">
    <property type="nucleotide sequence ID" value="NZ_BLVO01000013.1"/>
</dbReference>
<sequence>MLVSVIVLILGLILLVWGADRFVDGAASFASHLGMSPLLIGMVVVGFGTSMPELVVSVFSAVEGNAGLALGNVIGSNIANISLILGVSAIMRPIMVHSHVLKKELPILCGVTLVAVLLIMDGTFSGADAWVLILLFAGLMGWTLWQGMKEKNDTLGTAVDQDMSTRRMPMNRSILWLVIGLGCLLASSRALVWAATDIARSLGIDDLVIGLTVVAVGTSLPELASSFVAARKGEDDIAIGNVLGSNLFNILAVLGISGAISPMAVPDGVLGRDCVIMSLLTLSLFVLGYGFGRQGRINRFEGCALLAVFVGYTAWLIMMP</sequence>
<accession>A0A7J0BJT7</accession>
<keyword evidence="2 5" id="KW-0812">Transmembrane</keyword>
<feature type="domain" description="Sodium/calcium exchanger membrane region" evidence="6">
    <location>
        <begin position="173"/>
        <end position="317"/>
    </location>
</feature>
<feature type="transmembrane region" description="Helical" evidence="5">
    <location>
        <begin position="270"/>
        <end position="291"/>
    </location>
</feature>
<feature type="transmembrane region" description="Helical" evidence="5">
    <location>
        <begin position="207"/>
        <end position="230"/>
    </location>
</feature>
<dbReference type="Gene3D" id="1.20.1420.30">
    <property type="entry name" value="NCX, central ion-binding region"/>
    <property type="match status" value="1"/>
</dbReference>
<dbReference type="GO" id="GO:0008273">
    <property type="term" value="F:calcium, potassium:sodium antiporter activity"/>
    <property type="evidence" value="ECO:0007669"/>
    <property type="project" value="TreeGrafter"/>
</dbReference>
<comment type="caution">
    <text evidence="7">The sequence shown here is derived from an EMBL/GenBank/DDBJ whole genome shotgun (WGS) entry which is preliminary data.</text>
</comment>
<dbReference type="GO" id="GO:0005886">
    <property type="term" value="C:plasma membrane"/>
    <property type="evidence" value="ECO:0007669"/>
    <property type="project" value="TreeGrafter"/>
</dbReference>
<evidence type="ECO:0000259" key="6">
    <source>
        <dbReference type="Pfam" id="PF01699"/>
    </source>
</evidence>
<comment type="subcellular location">
    <subcellularLocation>
        <location evidence="1">Membrane</location>
        <topology evidence="1">Multi-pass membrane protein</topology>
    </subcellularLocation>
</comment>
<evidence type="ECO:0000256" key="3">
    <source>
        <dbReference type="ARBA" id="ARBA00022989"/>
    </source>
</evidence>
<dbReference type="InterPro" id="IPR004837">
    <property type="entry name" value="NaCa_Exmemb"/>
</dbReference>
<dbReference type="Gene3D" id="6.10.280.80">
    <property type="entry name" value="NCX, peripheral helical region"/>
    <property type="match status" value="1"/>
</dbReference>
<evidence type="ECO:0000256" key="2">
    <source>
        <dbReference type="ARBA" id="ARBA00022692"/>
    </source>
</evidence>
<keyword evidence="4 5" id="KW-0472">Membrane</keyword>
<dbReference type="Pfam" id="PF01699">
    <property type="entry name" value="Na_Ca_ex"/>
    <property type="match status" value="2"/>
</dbReference>
<dbReference type="NCBIfam" id="TIGR00367">
    <property type="entry name" value="calcium/sodium antiporter"/>
    <property type="match status" value="1"/>
</dbReference>
<dbReference type="GO" id="GO:0006874">
    <property type="term" value="P:intracellular calcium ion homeostasis"/>
    <property type="evidence" value="ECO:0007669"/>
    <property type="project" value="TreeGrafter"/>
</dbReference>
<protein>
    <submittedName>
        <fullName evidence="7">Sodium:calcium antiporter</fullName>
    </submittedName>
</protein>
<feature type="transmembrane region" description="Helical" evidence="5">
    <location>
        <begin position="303"/>
        <end position="319"/>
    </location>
</feature>
<feature type="transmembrane region" description="Helical" evidence="5">
    <location>
        <begin position="242"/>
        <end position="264"/>
    </location>
</feature>
<gene>
    <name evidence="7" type="ORF">DSM101010T_18460</name>
</gene>
<dbReference type="GO" id="GO:0005262">
    <property type="term" value="F:calcium channel activity"/>
    <property type="evidence" value="ECO:0007669"/>
    <property type="project" value="TreeGrafter"/>
</dbReference>
<dbReference type="InterPro" id="IPR004481">
    <property type="entry name" value="K/Na/Ca-exchanger"/>
</dbReference>
<dbReference type="EMBL" id="BLVO01000013">
    <property type="protein sequence ID" value="GFM33481.1"/>
    <property type="molecule type" value="Genomic_DNA"/>
</dbReference>
<proteinExistence type="predicted"/>
<name>A0A7J0BJT7_9BACT</name>
<keyword evidence="3 5" id="KW-1133">Transmembrane helix</keyword>
<dbReference type="InterPro" id="IPR044880">
    <property type="entry name" value="NCX_ion-bd_dom_sf"/>
</dbReference>
<keyword evidence="8" id="KW-1185">Reference proteome</keyword>
<dbReference type="PANTHER" id="PTHR10846:SF8">
    <property type="entry name" value="INNER MEMBRANE PROTEIN YRBG"/>
    <property type="match status" value="1"/>
</dbReference>
<organism evidence="7 8">
    <name type="scientific">Desulfovibrio subterraneus</name>
    <dbReference type="NCBI Taxonomy" id="2718620"/>
    <lineage>
        <taxon>Bacteria</taxon>
        <taxon>Pseudomonadati</taxon>
        <taxon>Thermodesulfobacteriota</taxon>
        <taxon>Desulfovibrionia</taxon>
        <taxon>Desulfovibrionales</taxon>
        <taxon>Desulfovibrionaceae</taxon>
        <taxon>Desulfovibrio</taxon>
    </lineage>
</organism>
<evidence type="ECO:0000313" key="7">
    <source>
        <dbReference type="EMBL" id="GFM33481.1"/>
    </source>
</evidence>
<feature type="transmembrane region" description="Helical" evidence="5">
    <location>
        <begin position="77"/>
        <end position="95"/>
    </location>
</feature>
<reference evidence="7 8" key="1">
    <citation type="submission" date="2020-05" db="EMBL/GenBank/DDBJ databases">
        <title>Draft genome sequence of Desulfovibrio sp. strain HN2T.</title>
        <authorList>
            <person name="Ueno A."/>
            <person name="Tamazawa S."/>
            <person name="Tamamura S."/>
            <person name="Murakami T."/>
            <person name="Kiyama T."/>
            <person name="Inomata H."/>
            <person name="Amano Y."/>
            <person name="Miyakawa K."/>
            <person name="Tamaki H."/>
            <person name="Naganuma T."/>
            <person name="Kaneko K."/>
        </authorList>
    </citation>
    <scope>NUCLEOTIDE SEQUENCE [LARGE SCALE GENOMIC DNA]</scope>
    <source>
        <strain evidence="7 8">HN2</strain>
    </source>
</reference>
<evidence type="ECO:0000256" key="4">
    <source>
        <dbReference type="ARBA" id="ARBA00023136"/>
    </source>
</evidence>
<evidence type="ECO:0000256" key="5">
    <source>
        <dbReference type="SAM" id="Phobius"/>
    </source>
</evidence>
<feature type="domain" description="Sodium/calcium exchanger membrane region" evidence="6">
    <location>
        <begin position="4"/>
        <end position="144"/>
    </location>
</feature>
<dbReference type="AlphaFoldDB" id="A0A7J0BJT7"/>
<evidence type="ECO:0000256" key="1">
    <source>
        <dbReference type="ARBA" id="ARBA00004141"/>
    </source>
</evidence>